<evidence type="ECO:0000313" key="3">
    <source>
        <dbReference type="Proteomes" id="UP000509761"/>
    </source>
</evidence>
<reference evidence="2 3" key="1">
    <citation type="submission" date="2019-12" db="EMBL/GenBank/DDBJ databases">
        <title>Genome sequencing and assembly of endphytes of Porphyra tenera.</title>
        <authorList>
            <person name="Park J.M."/>
            <person name="Shin R."/>
            <person name="Jo S.H."/>
        </authorList>
    </citation>
    <scope>NUCLEOTIDE SEQUENCE [LARGE SCALE GENOMIC DNA]</scope>
    <source>
        <strain evidence="2 3">GPM3</strain>
    </source>
</reference>
<gene>
    <name evidence="2" type="ORF">FX987_00422</name>
</gene>
<evidence type="ECO:0000256" key="1">
    <source>
        <dbReference type="SAM" id="Phobius"/>
    </source>
</evidence>
<keyword evidence="1" id="KW-1133">Transmembrane helix</keyword>
<dbReference type="AlphaFoldDB" id="A0AAP9SZI4"/>
<accession>A0AAP9SZI4</accession>
<evidence type="ECO:0000313" key="2">
    <source>
        <dbReference type="EMBL" id="QKS22671.1"/>
    </source>
</evidence>
<keyword evidence="1" id="KW-0812">Transmembrane</keyword>
<keyword evidence="1" id="KW-0472">Membrane</keyword>
<feature type="transmembrane region" description="Helical" evidence="1">
    <location>
        <begin position="63"/>
        <end position="83"/>
    </location>
</feature>
<protein>
    <submittedName>
        <fullName evidence="2">Uncharacterized protein</fullName>
    </submittedName>
</protein>
<proteinExistence type="predicted"/>
<dbReference type="EMBL" id="CP054580">
    <property type="protein sequence ID" value="QKS22671.1"/>
    <property type="molecule type" value="Genomic_DNA"/>
</dbReference>
<feature type="transmembrane region" description="Helical" evidence="1">
    <location>
        <begin position="34"/>
        <end position="56"/>
    </location>
</feature>
<sequence>MVAEKFLPESPTTRFEIKSCRALTKQQNPPVTDLFSTLTVVAAVAGAIGMAGSAVLAAIKLAVFLYGFAIDRALTLGTCTLLLSHDESPVLELKV</sequence>
<name>A0AAP9SZI4_9GAMM</name>
<dbReference type="Proteomes" id="UP000509761">
    <property type="component" value="Chromosome"/>
</dbReference>
<organism evidence="2 3">
    <name type="scientific">Vreelandella titanicae</name>
    <dbReference type="NCBI Taxonomy" id="664683"/>
    <lineage>
        <taxon>Bacteria</taxon>
        <taxon>Pseudomonadati</taxon>
        <taxon>Pseudomonadota</taxon>
        <taxon>Gammaproteobacteria</taxon>
        <taxon>Oceanospirillales</taxon>
        <taxon>Halomonadaceae</taxon>
        <taxon>Vreelandella</taxon>
    </lineage>
</organism>
<keyword evidence="3" id="KW-1185">Reference proteome</keyword>